<proteinExistence type="predicted"/>
<dbReference type="GeneID" id="7825775"/>
<dbReference type="HOGENOM" id="CLU_2189264_0_0_1"/>
<protein>
    <submittedName>
        <fullName evidence="1">Uncharacterized protein</fullName>
    </submittedName>
</protein>
<dbReference type="EMBL" id="GG662613">
    <property type="protein sequence ID" value="EAS00487.1"/>
    <property type="molecule type" value="Genomic_DNA"/>
</dbReference>
<keyword evidence="2" id="KW-1185">Reference proteome</keyword>
<gene>
    <name evidence="1" type="ORF">TTHERM_00957520</name>
</gene>
<name>Q23VE9_TETTS</name>
<dbReference type="RefSeq" id="XP_001020732.1">
    <property type="nucleotide sequence ID" value="XM_001020732.1"/>
</dbReference>
<dbReference type="KEGG" id="tet:TTHERM_00957520"/>
<dbReference type="InParanoid" id="Q23VE9"/>
<reference evidence="2" key="1">
    <citation type="journal article" date="2006" name="PLoS Biol.">
        <title>Macronuclear genome sequence of the ciliate Tetrahymena thermophila, a model eukaryote.</title>
        <authorList>
            <person name="Eisen J.A."/>
            <person name="Coyne R.S."/>
            <person name="Wu M."/>
            <person name="Wu D."/>
            <person name="Thiagarajan M."/>
            <person name="Wortman J.R."/>
            <person name="Badger J.H."/>
            <person name="Ren Q."/>
            <person name="Amedeo P."/>
            <person name="Jones K.M."/>
            <person name="Tallon L.J."/>
            <person name="Delcher A.L."/>
            <person name="Salzberg S.L."/>
            <person name="Silva J.C."/>
            <person name="Haas B.J."/>
            <person name="Majoros W.H."/>
            <person name="Farzad M."/>
            <person name="Carlton J.M."/>
            <person name="Smith R.K. Jr."/>
            <person name="Garg J."/>
            <person name="Pearlman R.E."/>
            <person name="Karrer K.M."/>
            <person name="Sun L."/>
            <person name="Manning G."/>
            <person name="Elde N.C."/>
            <person name="Turkewitz A.P."/>
            <person name="Asai D.J."/>
            <person name="Wilkes D.E."/>
            <person name="Wang Y."/>
            <person name="Cai H."/>
            <person name="Collins K."/>
            <person name="Stewart B.A."/>
            <person name="Lee S.R."/>
            <person name="Wilamowska K."/>
            <person name="Weinberg Z."/>
            <person name="Ruzzo W.L."/>
            <person name="Wloga D."/>
            <person name="Gaertig J."/>
            <person name="Frankel J."/>
            <person name="Tsao C.-C."/>
            <person name="Gorovsky M.A."/>
            <person name="Keeling P.J."/>
            <person name="Waller R.F."/>
            <person name="Patron N.J."/>
            <person name="Cherry J.M."/>
            <person name="Stover N.A."/>
            <person name="Krieger C.J."/>
            <person name="del Toro C."/>
            <person name="Ryder H.F."/>
            <person name="Williamson S.C."/>
            <person name="Barbeau R.A."/>
            <person name="Hamilton E.P."/>
            <person name="Orias E."/>
        </authorList>
    </citation>
    <scope>NUCLEOTIDE SEQUENCE [LARGE SCALE GENOMIC DNA]</scope>
    <source>
        <strain evidence="2">SB210</strain>
    </source>
</reference>
<accession>Q23VE9</accession>
<evidence type="ECO:0000313" key="2">
    <source>
        <dbReference type="Proteomes" id="UP000009168"/>
    </source>
</evidence>
<organism evidence="1 2">
    <name type="scientific">Tetrahymena thermophila (strain SB210)</name>
    <dbReference type="NCBI Taxonomy" id="312017"/>
    <lineage>
        <taxon>Eukaryota</taxon>
        <taxon>Sar</taxon>
        <taxon>Alveolata</taxon>
        <taxon>Ciliophora</taxon>
        <taxon>Intramacronucleata</taxon>
        <taxon>Oligohymenophorea</taxon>
        <taxon>Hymenostomatida</taxon>
        <taxon>Tetrahymenina</taxon>
        <taxon>Tetrahymenidae</taxon>
        <taxon>Tetrahymena</taxon>
    </lineage>
</organism>
<evidence type="ECO:0000313" key="1">
    <source>
        <dbReference type="EMBL" id="EAS00487.1"/>
    </source>
</evidence>
<dbReference type="Proteomes" id="UP000009168">
    <property type="component" value="Unassembled WGS sequence"/>
</dbReference>
<sequence length="109" mass="13169">MKFDKYEFIKFYICVTYPLYYQHLLETEVENQEKVFEQEIELNAFLILDSLSKPMNIYLIRTPSNLIQNLKYLCLNILGQNNITSFYIWKLNKLTKQSREAIVIDFEIE</sequence>
<dbReference type="AlphaFoldDB" id="Q23VE9"/>